<dbReference type="PANTHER" id="PTHR36766">
    <property type="entry name" value="PLANT BROAD-SPECTRUM MILDEW RESISTANCE PROTEIN RPW8"/>
    <property type="match status" value="1"/>
</dbReference>
<evidence type="ECO:0000259" key="1">
    <source>
        <dbReference type="Pfam" id="PF00931"/>
    </source>
</evidence>
<evidence type="ECO:0000313" key="2">
    <source>
        <dbReference type="EnsemblPlants" id="Pp3c10_50V3.3"/>
    </source>
</evidence>
<dbReference type="GO" id="GO:0043531">
    <property type="term" value="F:ADP binding"/>
    <property type="evidence" value="ECO:0007669"/>
    <property type="project" value="InterPro"/>
</dbReference>
<keyword evidence="3" id="KW-1185">Reference proteome</keyword>
<dbReference type="Pfam" id="PF00931">
    <property type="entry name" value="NB-ARC"/>
    <property type="match status" value="1"/>
</dbReference>
<dbReference type="InterPro" id="IPR027417">
    <property type="entry name" value="P-loop_NTPase"/>
</dbReference>
<dbReference type="InterPro" id="IPR042197">
    <property type="entry name" value="Apaf_helical"/>
</dbReference>
<evidence type="ECO:0000313" key="3">
    <source>
        <dbReference type="Proteomes" id="UP000006727"/>
    </source>
</evidence>
<name>A0A7I4A2G3_PHYPA</name>
<dbReference type="Gene3D" id="1.10.8.430">
    <property type="entry name" value="Helical domain of apoptotic protease-activating factors"/>
    <property type="match status" value="1"/>
</dbReference>
<dbReference type="PANTHER" id="PTHR36766:SF30">
    <property type="entry name" value="TIR-NBS TYPE DISEASE RESISTANCE PROTEIN-RELATED"/>
    <property type="match status" value="1"/>
</dbReference>
<protein>
    <recommendedName>
        <fullName evidence="1">NB-ARC domain-containing protein</fullName>
    </recommendedName>
</protein>
<organism evidence="2 3">
    <name type="scientific">Physcomitrium patens</name>
    <name type="common">Spreading-leaved earth moss</name>
    <name type="synonym">Physcomitrella patens</name>
    <dbReference type="NCBI Taxonomy" id="3218"/>
    <lineage>
        <taxon>Eukaryota</taxon>
        <taxon>Viridiplantae</taxon>
        <taxon>Streptophyta</taxon>
        <taxon>Embryophyta</taxon>
        <taxon>Bryophyta</taxon>
        <taxon>Bryophytina</taxon>
        <taxon>Bryopsida</taxon>
        <taxon>Funariidae</taxon>
        <taxon>Funariales</taxon>
        <taxon>Funariaceae</taxon>
        <taxon>Physcomitrium</taxon>
    </lineage>
</organism>
<dbReference type="EnsemblPlants" id="Pp3c10_50V3.3">
    <property type="protein sequence ID" value="Pp3c10_50V3.3"/>
    <property type="gene ID" value="Pp3c10_50"/>
</dbReference>
<feature type="domain" description="NB-ARC" evidence="1">
    <location>
        <begin position="387"/>
        <end position="548"/>
    </location>
</feature>
<dbReference type="EMBL" id="ABEU02000010">
    <property type="status" value="NOT_ANNOTATED_CDS"/>
    <property type="molecule type" value="Genomic_DNA"/>
</dbReference>
<sequence length="590" mass="65306">MLGFHYCVNVRNFLPSQQILRGQQTDLGTLFSVGGCLHRRLCELSGRSTCGLLLVLPGPLGVLCLVFQALSPEVYLCCNRSLASKQASGRGYGAFYRNSGPMVYLKSPGLLQGLQTGVAVLCGRGWGPQSRSKNTCAVPEANIQHGIVVWMVGRELVVWGTWENEVLCLTLRWSWVSSAGSADIAVGAKCSSLFSSARSTVFLQRGFLNFNMGDPLVAPALVGFGVNLLLTEVIKAGRMAYRCKDECNELVAKLESVRPLVEQVNDNSSKGNEACTLWLSGFQSLLERAKVVTNECKLESRWSRRKRMVKFWRWKKLPSLVMKISSDIEEARSNTSLVTLGIVLSMHIPKQVEAFSFVKQGTPSLIVGVDEHFKKLKMSILQSHGGDKASHFGLQGRGGAGKTLLVQMLNNDDDIQMKYGKDSVIWMTVGLDAKVSDLYEKLGRCCILDNRVSEKFKLIKNQEEQRTFLKNAYAKKKVFLILDDVWEKPKYDHHDMLFWVDIARGQGSATLITSRSKSVLCKVQAKVEVVLSLPKEESWKLFCCHAFESGGALLTTLEELAWDVCEECKGLPLALKVIGSAMADKATVAE</sequence>
<reference evidence="2 3" key="1">
    <citation type="journal article" date="2008" name="Science">
        <title>The Physcomitrella genome reveals evolutionary insights into the conquest of land by plants.</title>
        <authorList>
            <person name="Rensing S."/>
            <person name="Lang D."/>
            <person name="Zimmer A."/>
            <person name="Terry A."/>
            <person name="Salamov A."/>
            <person name="Shapiro H."/>
            <person name="Nishiyama T."/>
            <person name="Perroud P.-F."/>
            <person name="Lindquist E."/>
            <person name="Kamisugi Y."/>
            <person name="Tanahashi T."/>
            <person name="Sakakibara K."/>
            <person name="Fujita T."/>
            <person name="Oishi K."/>
            <person name="Shin-I T."/>
            <person name="Kuroki Y."/>
            <person name="Toyoda A."/>
            <person name="Suzuki Y."/>
            <person name="Hashimoto A."/>
            <person name="Yamaguchi K."/>
            <person name="Sugano A."/>
            <person name="Kohara Y."/>
            <person name="Fujiyama A."/>
            <person name="Anterola A."/>
            <person name="Aoki S."/>
            <person name="Ashton N."/>
            <person name="Barbazuk W.B."/>
            <person name="Barker E."/>
            <person name="Bennetzen J."/>
            <person name="Bezanilla M."/>
            <person name="Blankenship R."/>
            <person name="Cho S.H."/>
            <person name="Dutcher S."/>
            <person name="Estelle M."/>
            <person name="Fawcett J.A."/>
            <person name="Gundlach H."/>
            <person name="Hanada K."/>
            <person name="Heyl A."/>
            <person name="Hicks K.A."/>
            <person name="Hugh J."/>
            <person name="Lohr M."/>
            <person name="Mayer K."/>
            <person name="Melkozernov A."/>
            <person name="Murata T."/>
            <person name="Nelson D."/>
            <person name="Pils B."/>
            <person name="Prigge M."/>
            <person name="Reiss B."/>
            <person name="Renner T."/>
            <person name="Rombauts S."/>
            <person name="Rushton P."/>
            <person name="Sanderfoot A."/>
            <person name="Schween G."/>
            <person name="Shiu S.-H."/>
            <person name="Stueber K."/>
            <person name="Theodoulou F.L."/>
            <person name="Tu H."/>
            <person name="Van de Peer Y."/>
            <person name="Verrier P.J."/>
            <person name="Waters E."/>
            <person name="Wood A."/>
            <person name="Yang L."/>
            <person name="Cove D."/>
            <person name="Cuming A."/>
            <person name="Hasebe M."/>
            <person name="Lucas S."/>
            <person name="Mishler D.B."/>
            <person name="Reski R."/>
            <person name="Grigoriev I."/>
            <person name="Quatrano R.S."/>
            <person name="Boore J.L."/>
        </authorList>
    </citation>
    <scope>NUCLEOTIDE SEQUENCE [LARGE SCALE GENOMIC DNA]</scope>
    <source>
        <strain evidence="2 3">cv. Gransden 2004</strain>
    </source>
</reference>
<accession>A0A7I4A2G3</accession>
<dbReference type="InterPro" id="IPR036537">
    <property type="entry name" value="Adaptor_Cbl_N_dom_sf"/>
</dbReference>
<dbReference type="PRINTS" id="PR00364">
    <property type="entry name" value="DISEASERSIST"/>
</dbReference>
<dbReference type="Proteomes" id="UP000006727">
    <property type="component" value="Chromosome 10"/>
</dbReference>
<dbReference type="Gene3D" id="3.40.50.300">
    <property type="entry name" value="P-loop containing nucleotide triphosphate hydrolases"/>
    <property type="match status" value="1"/>
</dbReference>
<reference evidence="2" key="3">
    <citation type="submission" date="2020-12" db="UniProtKB">
        <authorList>
            <consortium name="EnsemblPlants"/>
        </authorList>
    </citation>
    <scope>IDENTIFICATION</scope>
</reference>
<dbReference type="Gramene" id="Pp3c10_50V3.3">
    <property type="protein sequence ID" value="Pp3c10_50V3.3"/>
    <property type="gene ID" value="Pp3c10_50"/>
</dbReference>
<dbReference type="GO" id="GO:0007166">
    <property type="term" value="P:cell surface receptor signaling pathway"/>
    <property type="evidence" value="ECO:0007669"/>
    <property type="project" value="InterPro"/>
</dbReference>
<dbReference type="InterPro" id="IPR002182">
    <property type="entry name" value="NB-ARC"/>
</dbReference>
<dbReference type="Gene3D" id="1.20.930.20">
    <property type="entry name" value="Adaptor protein Cbl, N-terminal domain"/>
    <property type="match status" value="1"/>
</dbReference>
<proteinExistence type="predicted"/>
<dbReference type="AlphaFoldDB" id="A0A7I4A2G3"/>
<reference evidence="2 3" key="2">
    <citation type="journal article" date="2018" name="Plant J.">
        <title>The Physcomitrella patens chromosome-scale assembly reveals moss genome structure and evolution.</title>
        <authorList>
            <person name="Lang D."/>
            <person name="Ullrich K.K."/>
            <person name="Murat F."/>
            <person name="Fuchs J."/>
            <person name="Jenkins J."/>
            <person name="Haas F.B."/>
            <person name="Piednoel M."/>
            <person name="Gundlach H."/>
            <person name="Van Bel M."/>
            <person name="Meyberg R."/>
            <person name="Vives C."/>
            <person name="Morata J."/>
            <person name="Symeonidi A."/>
            <person name="Hiss M."/>
            <person name="Muchero W."/>
            <person name="Kamisugi Y."/>
            <person name="Saleh O."/>
            <person name="Blanc G."/>
            <person name="Decker E.L."/>
            <person name="van Gessel N."/>
            <person name="Grimwood J."/>
            <person name="Hayes R.D."/>
            <person name="Graham S.W."/>
            <person name="Gunter L.E."/>
            <person name="McDaniel S.F."/>
            <person name="Hoernstein S.N.W."/>
            <person name="Larsson A."/>
            <person name="Li F.W."/>
            <person name="Perroud P.F."/>
            <person name="Phillips J."/>
            <person name="Ranjan P."/>
            <person name="Rokshar D.S."/>
            <person name="Rothfels C.J."/>
            <person name="Schneider L."/>
            <person name="Shu S."/>
            <person name="Stevenson D.W."/>
            <person name="Thummler F."/>
            <person name="Tillich M."/>
            <person name="Villarreal Aguilar J.C."/>
            <person name="Widiez T."/>
            <person name="Wong G.K."/>
            <person name="Wymore A."/>
            <person name="Zhang Y."/>
            <person name="Zimmer A.D."/>
            <person name="Quatrano R.S."/>
            <person name="Mayer K.F.X."/>
            <person name="Goodstein D."/>
            <person name="Casacuberta J.M."/>
            <person name="Vandepoele K."/>
            <person name="Reski R."/>
            <person name="Cuming A.C."/>
            <person name="Tuskan G.A."/>
            <person name="Maumus F."/>
            <person name="Salse J."/>
            <person name="Schmutz J."/>
            <person name="Rensing S.A."/>
        </authorList>
    </citation>
    <scope>NUCLEOTIDE SEQUENCE [LARGE SCALE GENOMIC DNA]</scope>
    <source>
        <strain evidence="2 3">cv. Gransden 2004</strain>
    </source>
</reference>
<dbReference type="SUPFAM" id="SSF52540">
    <property type="entry name" value="P-loop containing nucleoside triphosphate hydrolases"/>
    <property type="match status" value="1"/>
</dbReference>